<dbReference type="AlphaFoldDB" id="A0A2G0Q4X4"/>
<dbReference type="Proteomes" id="UP000094600">
    <property type="component" value="Chromosome"/>
</dbReference>
<gene>
    <name evidence="1" type="ORF">A9255_05535</name>
    <name evidence="2" type="ORF">Xhom_03357</name>
</gene>
<evidence type="ECO:0000313" key="1">
    <source>
        <dbReference type="EMBL" id="AOM40083.1"/>
    </source>
</evidence>
<evidence type="ECO:0000313" key="2">
    <source>
        <dbReference type="EMBL" id="PHM54280.1"/>
    </source>
</evidence>
<reference evidence="1 3" key="1">
    <citation type="submission" date="2016-06" db="EMBL/GenBank/DDBJ databases">
        <title>Bacterial characters and pathogenicity of Xenorhabdus hominickii from an entomopathogenic nematode, Steinernema monticolum.</title>
        <authorList>
            <person name="Park Y."/>
            <person name="Kim Y."/>
        </authorList>
    </citation>
    <scope>NUCLEOTIDE SEQUENCE [LARGE SCALE GENOMIC DNA]</scope>
    <source>
        <strain evidence="1 3">ANU1</strain>
    </source>
</reference>
<dbReference type="EMBL" id="CP016176">
    <property type="protein sequence ID" value="AOM40083.1"/>
    <property type="molecule type" value="Genomic_DNA"/>
</dbReference>
<protein>
    <recommendedName>
        <fullName evidence="5">GTP-binding protein YdgA</fullName>
    </recommendedName>
</protein>
<name>A0A2G0Q4X4_XENHO</name>
<evidence type="ECO:0000313" key="3">
    <source>
        <dbReference type="Proteomes" id="UP000094600"/>
    </source>
</evidence>
<dbReference type="STRING" id="351679.A9255_05535"/>
<dbReference type="RefSeq" id="WP_069315823.1">
    <property type="nucleotide sequence ID" value="NZ_CAWNQJ010000079.1"/>
</dbReference>
<dbReference type="InterPro" id="IPR010352">
    <property type="entry name" value="DUF945"/>
</dbReference>
<dbReference type="EMBL" id="NJAI01000005">
    <property type="protein sequence ID" value="PHM54280.1"/>
    <property type="molecule type" value="Genomic_DNA"/>
</dbReference>
<dbReference type="Proteomes" id="UP000225433">
    <property type="component" value="Unassembled WGS sequence"/>
</dbReference>
<reference evidence="2 4" key="2">
    <citation type="journal article" date="2017" name="Nat. Microbiol.">
        <title>Natural product diversity associated with the nematode symbionts Photorhabdus and Xenorhabdus.</title>
        <authorList>
            <person name="Tobias N.J."/>
            <person name="Wolff H."/>
            <person name="Djahanschiri B."/>
            <person name="Grundmann F."/>
            <person name="Kronenwerth M."/>
            <person name="Shi Y.M."/>
            <person name="Simonyi S."/>
            <person name="Grun P."/>
            <person name="Shapiro-Ilan D."/>
            <person name="Pidot S.J."/>
            <person name="Stinear T.P."/>
            <person name="Ebersberger I."/>
            <person name="Bode H.B."/>
        </authorList>
    </citation>
    <scope>NUCLEOTIDE SEQUENCE [LARGE SCALE GENOMIC DNA]</scope>
    <source>
        <strain evidence="2 4">DSM 17903</strain>
    </source>
</reference>
<accession>A0A2G0Q4X4</accession>
<evidence type="ECO:0008006" key="5">
    <source>
        <dbReference type="Google" id="ProtNLM"/>
    </source>
</evidence>
<organism evidence="2 4">
    <name type="scientific">Xenorhabdus hominickii</name>
    <dbReference type="NCBI Taxonomy" id="351679"/>
    <lineage>
        <taxon>Bacteria</taxon>
        <taxon>Pseudomonadati</taxon>
        <taxon>Pseudomonadota</taxon>
        <taxon>Gammaproteobacteria</taxon>
        <taxon>Enterobacterales</taxon>
        <taxon>Morganellaceae</taxon>
        <taxon>Xenorhabdus</taxon>
    </lineage>
</organism>
<dbReference type="Pfam" id="PF06097">
    <property type="entry name" value="DUF945"/>
    <property type="match status" value="1"/>
</dbReference>
<dbReference type="OrthoDB" id="5444681at2"/>
<evidence type="ECO:0000313" key="4">
    <source>
        <dbReference type="Proteomes" id="UP000225433"/>
    </source>
</evidence>
<sequence length="502" mass="55776">MKKSLVAVSVIVALGAAWTGASWYTGKQIESRIDQILEKANAKLAGTGGELQKKEFKRGIFSSDALLVLSHKNNKEEKNKEKNEDIVFKSRIDHGPFPLADIAKFKLAPKLASIHTELEKNDVTEKLFEITKSKSLFGVDSRIGYDQSLYFDINIIPVEYKDEATGDNLSFSGATITVDTDNKFNKFSSTVKSNEVKIDFKKNESIELKNIDFSMDTKKNKFDTYLGNSNFNIGEIKLTGLDDNDLSIQDVKTASVVGEDNENNINNTVSFSIDGLKIKDIDFGSSKFVFSLNNLDGLAYSKFNQAYYDSIIQAIKSGDFESHDKLANAAMLEYLPTMLKHNAQFSIKPLSAKNSKGESAINFNVTLNNFPEDLNSLMLGDSEDIIRKIIKNLSLDIKLSKPMIVESIALSQQLKGKDKSAAETEGKQQVQMMAAQGTALKLFTDTEDTIGLNFHYDNDKVKLNDKESSLHQFLLDNGLVGSYDDVDGEQNQHNEAELPVAE</sequence>
<dbReference type="KEGG" id="xho:A9255_05535"/>
<proteinExistence type="predicted"/>
<keyword evidence="3" id="KW-1185">Reference proteome</keyword>